<name>A0ACC0TU73_9AGAM</name>
<feature type="non-terminal residue" evidence="1">
    <location>
        <position position="519"/>
    </location>
</feature>
<evidence type="ECO:0000313" key="2">
    <source>
        <dbReference type="Proteomes" id="UP001207468"/>
    </source>
</evidence>
<gene>
    <name evidence="1" type="ORF">F5148DRAFT_1340761</name>
</gene>
<dbReference type="EMBL" id="JAGFNK010000502">
    <property type="protein sequence ID" value="KAI9449422.1"/>
    <property type="molecule type" value="Genomic_DNA"/>
</dbReference>
<sequence>MLKRLLYACALFISVFASSAVMAQITSGSITGFIKTPEGKSLEGASVKAVHEPTGTVYGTVSKSNGQFILPNLRVGGPYTVTIQYVGLATKKLSDLSVILGTPVNIDITMDNGSNLSDVTVNTTKKGIISSQRTGTSTLISSRTIQALPTINRSVQDIARLTPQAKVGNSASTGAGAGVSFAGQSNRYNQFSIDGANANDGFGLAGSGTNGGQAGLNPVSMEAIQEMQIVLAPYDVSQGGFTGGGINAVTKSGTNQFHGAAYGQYQNQNYVGKSQQYDPSVTRNAYPNFTNSTFGASLGGAIIKNKLFFYVNAERFKKSVPLAFDPTDPGSGSKVNTRTLDSLRNYLINTYHNDPGGYGGISAETQSTSFFGRIDYNISDKHKLVVRFNHVDGTSDNLSRTATTSLFANGGYVYRDNTNSAVAELNSSFSSKLSNVLRFTYTNVNDNNGSKSPFPNVTIYQTNADNAANITYKIGTDVSYGANGLKQNTFTVTDNLTVYQGKHTMTFGFNGELFKSNNI</sequence>
<protein>
    <submittedName>
        <fullName evidence="1">Uncharacterized protein</fullName>
    </submittedName>
</protein>
<organism evidence="1 2">
    <name type="scientific">Russula earlei</name>
    <dbReference type="NCBI Taxonomy" id="71964"/>
    <lineage>
        <taxon>Eukaryota</taxon>
        <taxon>Fungi</taxon>
        <taxon>Dikarya</taxon>
        <taxon>Basidiomycota</taxon>
        <taxon>Agaricomycotina</taxon>
        <taxon>Agaricomycetes</taxon>
        <taxon>Russulales</taxon>
        <taxon>Russulaceae</taxon>
        <taxon>Russula</taxon>
    </lineage>
</organism>
<keyword evidence="2" id="KW-1185">Reference proteome</keyword>
<dbReference type="Proteomes" id="UP001207468">
    <property type="component" value="Unassembled WGS sequence"/>
</dbReference>
<comment type="caution">
    <text evidence="1">The sequence shown here is derived from an EMBL/GenBank/DDBJ whole genome shotgun (WGS) entry which is preliminary data.</text>
</comment>
<accession>A0ACC0TU73</accession>
<evidence type="ECO:0000313" key="1">
    <source>
        <dbReference type="EMBL" id="KAI9449422.1"/>
    </source>
</evidence>
<reference evidence="1" key="1">
    <citation type="submission" date="2021-03" db="EMBL/GenBank/DDBJ databases">
        <title>Evolutionary priming and transition to the ectomycorrhizal habit in an iconic lineage of mushroom-forming fungi: is preadaptation a requirement?</title>
        <authorList>
            <consortium name="DOE Joint Genome Institute"/>
            <person name="Looney B.P."/>
            <person name="Miyauchi S."/>
            <person name="Morin E."/>
            <person name="Drula E."/>
            <person name="Courty P.E."/>
            <person name="Chicoki N."/>
            <person name="Fauchery L."/>
            <person name="Kohler A."/>
            <person name="Kuo A."/>
            <person name="LaButti K."/>
            <person name="Pangilinan J."/>
            <person name="Lipzen A."/>
            <person name="Riley R."/>
            <person name="Andreopoulos W."/>
            <person name="He G."/>
            <person name="Johnson J."/>
            <person name="Barry K.W."/>
            <person name="Grigoriev I.V."/>
            <person name="Nagy L."/>
            <person name="Hibbett D."/>
            <person name="Henrissat B."/>
            <person name="Matheny P.B."/>
            <person name="Labbe J."/>
            <person name="Martin A.F."/>
        </authorList>
    </citation>
    <scope>NUCLEOTIDE SEQUENCE</scope>
    <source>
        <strain evidence="1">BPL698</strain>
    </source>
</reference>
<proteinExistence type="predicted"/>